<dbReference type="InterPro" id="IPR042194">
    <property type="entry name" value="FHIPEP_1"/>
</dbReference>
<dbReference type="GO" id="GO:0009306">
    <property type="term" value="P:protein secretion"/>
    <property type="evidence" value="ECO:0007669"/>
    <property type="project" value="InterPro"/>
</dbReference>
<keyword evidence="6 7" id="KW-0472">Membrane</keyword>
<keyword evidence="8" id="KW-0966">Cell projection</keyword>
<evidence type="ECO:0000256" key="7">
    <source>
        <dbReference type="RuleBase" id="RU364093"/>
    </source>
</evidence>
<dbReference type="Gene3D" id="3.40.30.60">
    <property type="entry name" value="FHIPEP family, domain 1"/>
    <property type="match status" value="1"/>
</dbReference>
<dbReference type="PANTHER" id="PTHR30161">
    <property type="entry name" value="FLAGELLAR EXPORT PROTEIN, MEMBRANE FLHA SUBUNIT-RELATED"/>
    <property type="match status" value="1"/>
</dbReference>
<dbReference type="Proteomes" id="UP000664303">
    <property type="component" value="Unassembled WGS sequence"/>
</dbReference>
<comment type="subcellular location">
    <subcellularLocation>
        <location evidence="1 7">Cell membrane</location>
        <topology evidence="1 7">Multi-pass membrane protein</topology>
    </subcellularLocation>
</comment>
<sequence>MNTLTRYFGNSGMFDRAQMQVLAGPLLILLVMAMLILPLPPFALDLFFTFNIALAVMVLLVSMFTLNALQFAAFPAVLLFTTLLRLSLNVASTRVVLMEGHQGGDAAGRVIEAFGQFLVGGNFAVGLVVFLILVVINFMVITKGAGRIAEVGARFMLDAMPGKQMAIDADLNAGLIGEEEAKSRRAEVAQEADFYGSMDGASKFVRGDAMAGLVIMVVNIIGGLLIGMLQHDMSFADAGRTYTLLTIGDGLVAQIPALVISTAAGVTVSRVNTDQDVGQQMISQLLINPKVMALSAGVMGLLGLVPGMPNLVFLLFTGLLGGAAWWLTRQRDNRIAEEQINTGPPPVPEAPEASWDDVQLVDTLGLEVGHRLIPLVDHRQQGELLGRIKSVRKKFAQDIGFLPPVVHIRDNLELGANTYVLTLKGAEVGRGEAFPGKWLAINPGELSGEVEGEATRDPAFGLPAVWIDEGQRDLAQVYGYTVVDASTVVATHLNHLLHRHAGEMLGRQEVQQLLDKLGAESKALVEDVVPKAVSLTSLQRLLQNLLEEDVSIRDMRTILDTLAERATGESDVDELTVQVRIALGRAITHQWFPGREELHVIGLDSTLEQVLMQAISGGEAMEPGLADTLMAESAAALARQEEAGEPPVLVVQPALRPLLAHFLRRRLRQLVVMSQAEIPDDRSLRMTNVIGANQ</sequence>
<keyword evidence="4 7" id="KW-0812">Transmembrane</keyword>
<dbReference type="InterPro" id="IPR042193">
    <property type="entry name" value="FHIPEP_3"/>
</dbReference>
<dbReference type="RefSeq" id="WP_206559247.1">
    <property type="nucleotide sequence ID" value="NZ_JAFKCZ010000003.1"/>
</dbReference>
<dbReference type="PRINTS" id="PR00949">
    <property type="entry name" value="TYPE3IMAPROT"/>
</dbReference>
<dbReference type="Gene3D" id="1.10.8.540">
    <property type="entry name" value="FHIPEP family, domain 3"/>
    <property type="match status" value="1"/>
</dbReference>
<keyword evidence="7" id="KW-0653">Protein transport</keyword>
<keyword evidence="9" id="KW-1185">Reference proteome</keyword>
<evidence type="ECO:0000256" key="4">
    <source>
        <dbReference type="ARBA" id="ARBA00022692"/>
    </source>
</evidence>
<comment type="caution">
    <text evidence="8">The sequence shown here is derived from an EMBL/GenBank/DDBJ whole genome shotgun (WGS) entry which is preliminary data.</text>
</comment>
<keyword evidence="8" id="KW-0282">Flagellum</keyword>
<dbReference type="AlphaFoldDB" id="A0A939DCP5"/>
<dbReference type="InterPro" id="IPR042196">
    <property type="entry name" value="FHIPEP_4"/>
</dbReference>
<evidence type="ECO:0000256" key="2">
    <source>
        <dbReference type="ARBA" id="ARBA00008835"/>
    </source>
</evidence>
<comment type="similarity">
    <text evidence="2 7">Belongs to the FHIPEP (flagella/HR/invasion proteins export pore) family.</text>
</comment>
<keyword evidence="7" id="KW-1006">Bacterial flagellum protein export</keyword>
<dbReference type="Pfam" id="PF00771">
    <property type="entry name" value="FHIPEP"/>
    <property type="match status" value="1"/>
</dbReference>
<feature type="transmembrane region" description="Helical" evidence="7">
    <location>
        <begin position="251"/>
        <end position="273"/>
    </location>
</feature>
<organism evidence="8 9">
    <name type="scientific">Parahaliea mediterranea</name>
    <dbReference type="NCBI Taxonomy" id="651086"/>
    <lineage>
        <taxon>Bacteria</taxon>
        <taxon>Pseudomonadati</taxon>
        <taxon>Pseudomonadota</taxon>
        <taxon>Gammaproteobacteria</taxon>
        <taxon>Cellvibrionales</taxon>
        <taxon>Halieaceae</taxon>
        <taxon>Parahaliea</taxon>
    </lineage>
</organism>
<feature type="transmembrane region" description="Helical" evidence="7">
    <location>
        <begin position="117"/>
        <end position="140"/>
    </location>
</feature>
<name>A0A939DCP5_9GAMM</name>
<evidence type="ECO:0000313" key="8">
    <source>
        <dbReference type="EMBL" id="MBN7795803.1"/>
    </source>
</evidence>
<evidence type="ECO:0000313" key="9">
    <source>
        <dbReference type="Proteomes" id="UP000664303"/>
    </source>
</evidence>
<gene>
    <name evidence="7 8" type="primary">flhA</name>
    <name evidence="8" type="ORF">JYP50_04325</name>
</gene>
<keyword evidence="5 7" id="KW-1133">Transmembrane helix</keyword>
<evidence type="ECO:0000256" key="5">
    <source>
        <dbReference type="ARBA" id="ARBA00022989"/>
    </source>
</evidence>
<evidence type="ECO:0000256" key="6">
    <source>
        <dbReference type="ARBA" id="ARBA00023136"/>
    </source>
</evidence>
<evidence type="ECO:0000256" key="1">
    <source>
        <dbReference type="ARBA" id="ARBA00004651"/>
    </source>
</evidence>
<evidence type="ECO:0000256" key="3">
    <source>
        <dbReference type="ARBA" id="ARBA00022475"/>
    </source>
</evidence>
<accession>A0A939DCP5</accession>
<feature type="transmembrane region" description="Helical" evidence="7">
    <location>
        <begin position="285"/>
        <end position="305"/>
    </location>
</feature>
<dbReference type="PANTHER" id="PTHR30161:SF1">
    <property type="entry name" value="FLAGELLAR BIOSYNTHESIS PROTEIN FLHA-RELATED"/>
    <property type="match status" value="1"/>
</dbReference>
<dbReference type="GO" id="GO:0005886">
    <property type="term" value="C:plasma membrane"/>
    <property type="evidence" value="ECO:0007669"/>
    <property type="project" value="UniProtKB-SubCell"/>
</dbReference>
<dbReference type="InterPro" id="IPR006301">
    <property type="entry name" value="FlhA"/>
</dbReference>
<feature type="transmembrane region" description="Helical" evidence="7">
    <location>
        <begin position="76"/>
        <end position="97"/>
    </location>
</feature>
<proteinExistence type="inferred from homology"/>
<comment type="function">
    <text evidence="7">Required for formation of the rod structure of the flagellar apparatus. Together with FliI and FliH, may constitute the export apparatus of flagellin.</text>
</comment>
<dbReference type="GO" id="GO:0044780">
    <property type="term" value="P:bacterial-type flagellum assembly"/>
    <property type="evidence" value="ECO:0007669"/>
    <property type="project" value="InterPro"/>
</dbReference>
<keyword evidence="3 7" id="KW-1003">Cell membrane</keyword>
<dbReference type="PIRSF" id="PIRSF005419">
    <property type="entry name" value="FlhA"/>
    <property type="match status" value="1"/>
</dbReference>
<dbReference type="InterPro" id="IPR001712">
    <property type="entry name" value="T3SS_FHIPEP"/>
</dbReference>
<feature type="transmembrane region" description="Helical" evidence="7">
    <location>
        <begin position="210"/>
        <end position="231"/>
    </location>
</feature>
<keyword evidence="7" id="KW-0813">Transport</keyword>
<protein>
    <recommendedName>
        <fullName evidence="7">Flagellar biosynthesis protein FlhA</fullName>
    </recommendedName>
</protein>
<keyword evidence="7" id="KW-1005">Bacterial flagellum biogenesis</keyword>
<keyword evidence="8" id="KW-0969">Cilium</keyword>
<dbReference type="EMBL" id="JAFKCZ010000003">
    <property type="protein sequence ID" value="MBN7795803.1"/>
    <property type="molecule type" value="Genomic_DNA"/>
</dbReference>
<reference evidence="8" key="1">
    <citation type="submission" date="2021-02" db="EMBL/GenBank/DDBJ databases">
        <title>PHA producing bacteria isolated from coastal sediment in Guangdong, Shenzhen.</title>
        <authorList>
            <person name="Zheng W."/>
            <person name="Yu S."/>
            <person name="Huang Y."/>
        </authorList>
    </citation>
    <scope>NUCLEOTIDE SEQUENCE</scope>
    <source>
        <strain evidence="8">TN14-10</strain>
    </source>
</reference>
<dbReference type="NCBIfam" id="TIGR01398">
    <property type="entry name" value="FlhA"/>
    <property type="match status" value="1"/>
</dbReference>
<feature type="transmembrane region" description="Helical" evidence="7">
    <location>
        <begin position="21"/>
        <end position="40"/>
    </location>
</feature>
<dbReference type="Gene3D" id="3.40.50.12790">
    <property type="entry name" value="FHIPEP family, domain 4"/>
    <property type="match status" value="1"/>
</dbReference>
<feature type="transmembrane region" description="Helical" evidence="7">
    <location>
        <begin position="46"/>
        <end position="69"/>
    </location>
</feature>